<comment type="caution">
    <text evidence="1">The sequence shown here is derived from an EMBL/GenBank/DDBJ whole genome shotgun (WGS) entry which is preliminary data.</text>
</comment>
<proteinExistence type="predicted"/>
<evidence type="ECO:0000313" key="2">
    <source>
        <dbReference type="Proteomes" id="UP001227268"/>
    </source>
</evidence>
<organism evidence="1 2">
    <name type="scientific">Naganishia friedmannii</name>
    <dbReference type="NCBI Taxonomy" id="89922"/>
    <lineage>
        <taxon>Eukaryota</taxon>
        <taxon>Fungi</taxon>
        <taxon>Dikarya</taxon>
        <taxon>Basidiomycota</taxon>
        <taxon>Agaricomycotina</taxon>
        <taxon>Tremellomycetes</taxon>
        <taxon>Filobasidiales</taxon>
        <taxon>Filobasidiaceae</taxon>
        <taxon>Naganishia</taxon>
    </lineage>
</organism>
<dbReference type="EMBL" id="JASBWT010000002">
    <property type="protein sequence ID" value="KAJ9107284.1"/>
    <property type="molecule type" value="Genomic_DNA"/>
</dbReference>
<reference evidence="1" key="1">
    <citation type="submission" date="2023-04" db="EMBL/GenBank/DDBJ databases">
        <title>Draft Genome sequencing of Naganishia species isolated from polar environments using Oxford Nanopore Technology.</title>
        <authorList>
            <person name="Leo P."/>
            <person name="Venkateswaran K."/>
        </authorList>
    </citation>
    <scope>NUCLEOTIDE SEQUENCE</scope>
    <source>
        <strain evidence="1">MNA-CCFEE 5423</strain>
    </source>
</reference>
<dbReference type="Proteomes" id="UP001227268">
    <property type="component" value="Unassembled WGS sequence"/>
</dbReference>
<sequence>MDLVPFTQDIYHEVQDRDGSMLCAQHCLNNLLQQNLYTAMDLADMATDLDRSENATLGAAEQRTQSQNMDDTGFFSISVLEKALQVFDLSLVRWRSPEMAQFQEHPEWYNLNSFLAHPEWISPTYLKMVLQEAEREGYSVFVVRSLDVHAMQEGMVLSLLPECQADLIGLEMGDPTGRDGAAANSSTYASVTRSNLPSSSTSRPVHSAAAQGKAPSTTADASSDPDDLVAASLKRSRAALERFQQEQSSAAAMADALGRSRRRRQADVPDLFGDAVAEQGRSRDEMAGGGEEPEVLMTEFDRRRIREEQELEAAIKASLAESGQEEPAAEAVTQEAVTPRANPTPPPVLPVRLTHAMEEDDEELVDDEIDEQQAFDFHHEARLYDDEDAQLQAAINASLQEQSPLPPDWQLAADATVVRSAERAPVHREAVAVAPIQSGHDATVDELPNAGEIEDVESEPEVHELTPEELRQKRLERFK</sequence>
<evidence type="ECO:0000313" key="1">
    <source>
        <dbReference type="EMBL" id="KAJ9107284.1"/>
    </source>
</evidence>
<accession>A0ACC2W7V8</accession>
<keyword evidence="2" id="KW-1185">Reference proteome</keyword>
<gene>
    <name evidence="1" type="ORF">QFC21_000731</name>
</gene>
<protein>
    <submittedName>
        <fullName evidence="1">Uncharacterized protein</fullName>
    </submittedName>
</protein>
<name>A0ACC2W7V8_9TREE</name>